<comment type="caution">
    <text evidence="7">The sequence shown here is derived from an EMBL/GenBank/DDBJ whole genome shotgun (WGS) entry which is preliminary data.</text>
</comment>
<dbReference type="InterPro" id="IPR045024">
    <property type="entry name" value="NDH-2"/>
</dbReference>
<dbReference type="Gene3D" id="3.50.50.100">
    <property type="match status" value="1"/>
</dbReference>
<evidence type="ECO:0000256" key="5">
    <source>
        <dbReference type="ARBA" id="ARBA00023027"/>
    </source>
</evidence>
<dbReference type="RefSeq" id="WP_309136560.1">
    <property type="nucleotide sequence ID" value="NZ_QGGT01000002.1"/>
</dbReference>
<evidence type="ECO:0000313" key="8">
    <source>
        <dbReference type="Proteomes" id="UP000245754"/>
    </source>
</evidence>
<organism evidence="7 8">
    <name type="scientific">Cupriavidus plantarum</name>
    <dbReference type="NCBI Taxonomy" id="942865"/>
    <lineage>
        <taxon>Bacteria</taxon>
        <taxon>Pseudomonadati</taxon>
        <taxon>Pseudomonadota</taxon>
        <taxon>Betaproteobacteria</taxon>
        <taxon>Burkholderiales</taxon>
        <taxon>Burkholderiaceae</taxon>
        <taxon>Cupriavidus</taxon>
    </lineage>
</organism>
<dbReference type="PANTHER" id="PTHR43706">
    <property type="entry name" value="NADH DEHYDROGENASE"/>
    <property type="match status" value="1"/>
</dbReference>
<dbReference type="PRINTS" id="PR00411">
    <property type="entry name" value="PNDRDTASEI"/>
</dbReference>
<keyword evidence="8" id="KW-1185">Reference proteome</keyword>
<protein>
    <submittedName>
        <fullName evidence="7">NADH dehydrogenase FAD-containing subunit</fullName>
    </submittedName>
</protein>
<keyword evidence="2" id="KW-0285">Flavoprotein</keyword>
<evidence type="ECO:0000256" key="3">
    <source>
        <dbReference type="ARBA" id="ARBA00022827"/>
    </source>
</evidence>
<accession>A0A316EVG3</accession>
<evidence type="ECO:0000256" key="1">
    <source>
        <dbReference type="ARBA" id="ARBA00005272"/>
    </source>
</evidence>
<evidence type="ECO:0000259" key="6">
    <source>
        <dbReference type="Pfam" id="PF07992"/>
    </source>
</evidence>
<evidence type="ECO:0000256" key="2">
    <source>
        <dbReference type="ARBA" id="ARBA00022630"/>
    </source>
</evidence>
<keyword evidence="3" id="KW-0274">FAD</keyword>
<gene>
    <name evidence="7" type="ORF">C7419_102176</name>
</gene>
<dbReference type="AlphaFoldDB" id="A0A316EVG3"/>
<feature type="domain" description="FAD/NAD(P)-binding" evidence="6">
    <location>
        <begin position="6"/>
        <end position="329"/>
    </location>
</feature>
<evidence type="ECO:0000256" key="4">
    <source>
        <dbReference type="ARBA" id="ARBA00023002"/>
    </source>
</evidence>
<reference evidence="7 8" key="1">
    <citation type="submission" date="2018-05" db="EMBL/GenBank/DDBJ databases">
        <title>Genomic Encyclopedia of Type Strains, Phase IV (KMG-V): Genome sequencing to study the core and pangenomes of soil and plant-associated prokaryotes.</title>
        <authorList>
            <person name="Whitman W."/>
        </authorList>
    </citation>
    <scope>NUCLEOTIDE SEQUENCE [LARGE SCALE GENOMIC DNA]</scope>
    <source>
        <strain evidence="7 8">SLV-132</strain>
    </source>
</reference>
<keyword evidence="4" id="KW-0560">Oxidoreductase</keyword>
<dbReference type="SUPFAM" id="SSF51905">
    <property type="entry name" value="FAD/NAD(P)-binding domain"/>
    <property type="match status" value="1"/>
</dbReference>
<comment type="similarity">
    <text evidence="1">Belongs to the NADH dehydrogenase family.</text>
</comment>
<dbReference type="PANTHER" id="PTHR43706:SF45">
    <property type="entry name" value="NADH DEHYDROGENASE-LIKE PROTEIN RV1812C"/>
    <property type="match status" value="1"/>
</dbReference>
<name>A0A316EVG3_9BURK</name>
<dbReference type="PRINTS" id="PR00368">
    <property type="entry name" value="FADPNR"/>
</dbReference>
<evidence type="ECO:0000313" key="7">
    <source>
        <dbReference type="EMBL" id="PWK34903.1"/>
    </source>
</evidence>
<dbReference type="EMBL" id="QGGT01000002">
    <property type="protein sequence ID" value="PWK34903.1"/>
    <property type="molecule type" value="Genomic_DNA"/>
</dbReference>
<dbReference type="Proteomes" id="UP000245754">
    <property type="component" value="Unassembled WGS sequence"/>
</dbReference>
<sequence length="427" mass="44714">MDGIARIVVVGGGFAGLWSAAAAARTADELRVPVRIALVNRNDQHSIRVRNYEADLAATRVPLHGVLDPIGVSLVVGDVTDIDTARHAVHVGDTVLPYDKLILASGSELARPALPGAEHLFDIDTYAGAMRLQAHFAALAALPGPHAPPARPGRWTVVVVGSGATGVELACELPARLRALLGEGEGERKGEGKGEAERARGMRVLLVDRNGQIASHLGGAQAAIERACRALGIELMPRTSLAAVAADGVTLTNGTVIAAATVVWCAGMRASGLTARVPGDRDTQGRLLVDAYMRVQGVPDVFAAGDVAHASIDGVHPSVMSCQHARPMGRYAGYNAVCSIAGTAMRALDIDWYTNIIDLGPLGAVYAQGWDRVVVDDGMRAKATKQVINRERIYPPRDGDRAAIFAAAAAEVQRPPALKPLGPDAAR</sequence>
<dbReference type="InterPro" id="IPR023753">
    <property type="entry name" value="FAD/NAD-binding_dom"/>
</dbReference>
<proteinExistence type="inferred from homology"/>
<dbReference type="InterPro" id="IPR036188">
    <property type="entry name" value="FAD/NAD-bd_sf"/>
</dbReference>
<dbReference type="Pfam" id="PF07992">
    <property type="entry name" value="Pyr_redox_2"/>
    <property type="match status" value="1"/>
</dbReference>
<keyword evidence="5" id="KW-0520">NAD</keyword>
<dbReference type="GO" id="GO:0003954">
    <property type="term" value="F:NADH dehydrogenase activity"/>
    <property type="evidence" value="ECO:0007669"/>
    <property type="project" value="InterPro"/>
</dbReference>